<feature type="compositionally biased region" description="Basic and acidic residues" evidence="1">
    <location>
        <begin position="121"/>
        <end position="133"/>
    </location>
</feature>
<feature type="compositionally biased region" description="Polar residues" evidence="1">
    <location>
        <begin position="59"/>
        <end position="91"/>
    </location>
</feature>
<reference evidence="2" key="1">
    <citation type="submission" date="2015-01" db="EMBL/GenBank/DDBJ databases">
        <authorList>
            <person name="Durling Mikael"/>
        </authorList>
    </citation>
    <scope>NUCLEOTIDE SEQUENCE</scope>
</reference>
<gene>
    <name evidence="2" type="ORF">BN869_000003517_1</name>
</gene>
<name>A0A0B7JVY3_BIOOC</name>
<protein>
    <submittedName>
        <fullName evidence="2">Uncharacterized protein</fullName>
    </submittedName>
</protein>
<feature type="compositionally biased region" description="Polar residues" evidence="1">
    <location>
        <begin position="181"/>
        <end position="193"/>
    </location>
</feature>
<evidence type="ECO:0000313" key="2">
    <source>
        <dbReference type="EMBL" id="CEO47462.1"/>
    </source>
</evidence>
<accession>A0A0B7JVY3</accession>
<dbReference type="AlphaFoldDB" id="A0A0B7JVY3"/>
<feature type="compositionally biased region" description="Basic and acidic residues" evidence="1">
    <location>
        <begin position="9"/>
        <end position="19"/>
    </location>
</feature>
<dbReference type="EMBL" id="CDPU01000007">
    <property type="protein sequence ID" value="CEO47462.1"/>
    <property type="molecule type" value="Genomic_DNA"/>
</dbReference>
<organism evidence="2">
    <name type="scientific">Bionectria ochroleuca</name>
    <name type="common">Gliocladium roseum</name>
    <dbReference type="NCBI Taxonomy" id="29856"/>
    <lineage>
        <taxon>Eukaryota</taxon>
        <taxon>Fungi</taxon>
        <taxon>Dikarya</taxon>
        <taxon>Ascomycota</taxon>
        <taxon>Pezizomycotina</taxon>
        <taxon>Sordariomycetes</taxon>
        <taxon>Hypocreomycetidae</taxon>
        <taxon>Hypocreales</taxon>
        <taxon>Bionectriaceae</taxon>
        <taxon>Clonostachys</taxon>
    </lineage>
</organism>
<feature type="compositionally biased region" description="Low complexity" evidence="1">
    <location>
        <begin position="37"/>
        <end position="52"/>
    </location>
</feature>
<proteinExistence type="predicted"/>
<feature type="region of interest" description="Disordered" evidence="1">
    <location>
        <begin position="1"/>
        <end position="214"/>
    </location>
</feature>
<evidence type="ECO:0000256" key="1">
    <source>
        <dbReference type="SAM" id="MobiDB-lite"/>
    </source>
</evidence>
<feature type="compositionally biased region" description="Basic and acidic residues" evidence="1">
    <location>
        <begin position="157"/>
        <end position="170"/>
    </location>
</feature>
<feature type="compositionally biased region" description="Polar residues" evidence="1">
    <location>
        <begin position="107"/>
        <end position="119"/>
    </location>
</feature>
<sequence>MWDVFWTDPNRELVGEHRARKERKKKQEKLDKRRSVSTKSSSFSSADSPFSFLRPQNLKRVNTSETGSATPSISSSWLASPTFSSTQSPLSPTFDIPSRPSFAAGRPSTSVERPSTSSHPGELRSFGRGDDLASPRSSQHDSIFSKYPESDQGTSESVRDCSSKEYERSKMTIFPRRKSSSHAVASGQAQVSPGQPRRASHSVNYSRGVYGNSHSAKSSLELNAHPRNGHATHDATLIPDPLVPSKTSPKLKIHDPGNWNVIGAQNVTPSLKVTQNSAAVAIPLIKEAENLPSLDECTEELEWMSAQPLDSILLRLQSPGKSFPDAEGNEALGPPISRWMLWSLDHLDQAPTVPNTSQSPVVIPMSGASNCLELYDSQETIMFLSAVFPTKKFYHVSPMPLSTELAPNVRSIHINTPTPLKFRGECNYDAAFSFTMPAMCPAAGIPDLLSGISKSLKPGAALRLILVNPMPRAGTVGPHMRAWLREHLLSNLERSFRCTSPCKLFPEWLGDAGLRGRGSTRTVTKFFAVPASVTHQSTETMDPKTLQEFSESKKMVKAEIRSYLGRELWRQIWGPFLNEGKSWWEDSACVTECLEFGTIWECHTIEAVKGV</sequence>